<gene>
    <name evidence="15" type="primary">ftsX_1</name>
    <name evidence="15" type="ORF">GALL_05510</name>
</gene>
<dbReference type="PANTHER" id="PTHR47755:SF1">
    <property type="entry name" value="CELL DIVISION PROTEIN FTSX"/>
    <property type="match status" value="1"/>
</dbReference>
<feature type="transmembrane region" description="Helical" evidence="12">
    <location>
        <begin position="221"/>
        <end position="247"/>
    </location>
</feature>
<evidence type="ECO:0000256" key="2">
    <source>
        <dbReference type="ARBA" id="ARBA00007379"/>
    </source>
</evidence>
<protein>
    <recommendedName>
        <fullName evidence="4">Cell division protein FtsX</fullName>
    </recommendedName>
</protein>
<keyword evidence="7 15" id="KW-0132">Cell division</keyword>
<evidence type="ECO:0000256" key="4">
    <source>
        <dbReference type="ARBA" id="ARBA00021907"/>
    </source>
</evidence>
<dbReference type="InterPro" id="IPR003838">
    <property type="entry name" value="ABC3_permease_C"/>
</dbReference>
<dbReference type="AlphaFoldDB" id="A0A1J5TTD4"/>
<organism evidence="15">
    <name type="scientific">mine drainage metagenome</name>
    <dbReference type="NCBI Taxonomy" id="410659"/>
    <lineage>
        <taxon>unclassified sequences</taxon>
        <taxon>metagenomes</taxon>
        <taxon>ecological metagenomes</taxon>
    </lineage>
</organism>
<reference evidence="15" key="1">
    <citation type="submission" date="2016-10" db="EMBL/GenBank/DDBJ databases">
        <title>Sequence of Gallionella enrichment culture.</title>
        <authorList>
            <person name="Poehlein A."/>
            <person name="Muehling M."/>
            <person name="Daniel R."/>
        </authorList>
    </citation>
    <scope>NUCLEOTIDE SEQUENCE</scope>
</reference>
<dbReference type="Pfam" id="PF02687">
    <property type="entry name" value="FtsX"/>
    <property type="match status" value="1"/>
</dbReference>
<evidence type="ECO:0000256" key="8">
    <source>
        <dbReference type="ARBA" id="ARBA00022692"/>
    </source>
</evidence>
<dbReference type="InterPro" id="IPR040690">
    <property type="entry name" value="FtsX_ECD"/>
</dbReference>
<evidence type="ECO:0000256" key="12">
    <source>
        <dbReference type="SAM" id="Phobius"/>
    </source>
</evidence>
<evidence type="ECO:0000256" key="9">
    <source>
        <dbReference type="ARBA" id="ARBA00022989"/>
    </source>
</evidence>
<keyword evidence="6" id="KW-0997">Cell inner membrane</keyword>
<evidence type="ECO:0000313" key="15">
    <source>
        <dbReference type="EMBL" id="OIR19669.1"/>
    </source>
</evidence>
<name>A0A1J5TTD4_9ZZZZ</name>
<keyword evidence="9 12" id="KW-1133">Transmembrane helix</keyword>
<keyword evidence="10 12" id="KW-0472">Membrane</keyword>
<feature type="domain" description="FtsX extracellular" evidence="14">
    <location>
        <begin position="61"/>
        <end position="153"/>
    </location>
</feature>
<dbReference type="InterPro" id="IPR004513">
    <property type="entry name" value="FtsX"/>
</dbReference>
<dbReference type="PANTHER" id="PTHR47755">
    <property type="entry name" value="CELL DIVISION PROTEIN FTSX"/>
    <property type="match status" value="1"/>
</dbReference>
<comment type="subcellular location">
    <subcellularLocation>
        <location evidence="1">Cell inner membrane</location>
        <topology evidence="1">Multi-pass membrane protein</topology>
    </subcellularLocation>
</comment>
<evidence type="ECO:0000256" key="11">
    <source>
        <dbReference type="ARBA" id="ARBA00023306"/>
    </source>
</evidence>
<sequence length="301" mass="32982">MRTLIEHLRVLRFTLQRLLLTPNASLLNILVIGIALSLPVGGYVLLKSAQSLGAQIAGTPQISVFLASGTSAGDIERIGDRLRQHSAIKRIEFVPREVALKKLQQSAGLSDVIGSLSQNPLPDAFVVYPKDGSVATLEALRDELKTWPRFDHVQLDSAWIHKLAALLDFGRMAVAILAALLSFALIAITFNTIRLQILTRREEIEVAKLIGATDAFIRRPFLYFGLTQGLLGGIAAWLLVAGSLMLLNHQVGALTQLYASNFSLQHLSLGDSLTLLGFSAYLGWLGAWFSVSQHLWQIEPR</sequence>
<feature type="transmembrane region" description="Helical" evidence="12">
    <location>
        <begin position="172"/>
        <end position="193"/>
    </location>
</feature>
<accession>A0A1J5TTD4</accession>
<dbReference type="EMBL" id="MLJW01000001">
    <property type="protein sequence ID" value="OIR19669.1"/>
    <property type="molecule type" value="Genomic_DNA"/>
</dbReference>
<dbReference type="GO" id="GO:0032153">
    <property type="term" value="C:cell division site"/>
    <property type="evidence" value="ECO:0007669"/>
    <property type="project" value="TreeGrafter"/>
</dbReference>
<evidence type="ECO:0000256" key="7">
    <source>
        <dbReference type="ARBA" id="ARBA00022618"/>
    </source>
</evidence>
<evidence type="ECO:0000259" key="13">
    <source>
        <dbReference type="Pfam" id="PF02687"/>
    </source>
</evidence>
<feature type="transmembrane region" description="Helical" evidence="12">
    <location>
        <begin position="267"/>
        <end position="291"/>
    </location>
</feature>
<dbReference type="GO" id="GO:0005886">
    <property type="term" value="C:plasma membrane"/>
    <property type="evidence" value="ECO:0007669"/>
    <property type="project" value="UniProtKB-SubCell"/>
</dbReference>
<dbReference type="Gene3D" id="3.30.70.3040">
    <property type="match status" value="1"/>
</dbReference>
<feature type="domain" description="ABC3 transporter permease C-terminal" evidence="13">
    <location>
        <begin position="176"/>
        <end position="293"/>
    </location>
</feature>
<comment type="subunit">
    <text evidence="3">Forms a membrane-associated complex with FtsE.</text>
</comment>
<evidence type="ECO:0000256" key="10">
    <source>
        <dbReference type="ARBA" id="ARBA00023136"/>
    </source>
</evidence>
<evidence type="ECO:0000259" key="14">
    <source>
        <dbReference type="Pfam" id="PF18075"/>
    </source>
</evidence>
<keyword evidence="11" id="KW-0131">Cell cycle</keyword>
<keyword evidence="5" id="KW-1003">Cell membrane</keyword>
<dbReference type="Pfam" id="PF18075">
    <property type="entry name" value="FtsX_ECD"/>
    <property type="match status" value="1"/>
</dbReference>
<keyword evidence="8 12" id="KW-0812">Transmembrane</keyword>
<comment type="caution">
    <text evidence="15">The sequence shown here is derived from an EMBL/GenBank/DDBJ whole genome shotgun (WGS) entry which is preliminary data.</text>
</comment>
<feature type="transmembrane region" description="Helical" evidence="12">
    <location>
        <begin position="26"/>
        <end position="46"/>
    </location>
</feature>
<evidence type="ECO:0000256" key="5">
    <source>
        <dbReference type="ARBA" id="ARBA00022475"/>
    </source>
</evidence>
<evidence type="ECO:0000256" key="3">
    <source>
        <dbReference type="ARBA" id="ARBA00011160"/>
    </source>
</evidence>
<dbReference type="PIRSF" id="PIRSF003097">
    <property type="entry name" value="FtsX"/>
    <property type="match status" value="1"/>
</dbReference>
<evidence type="ECO:0000256" key="6">
    <source>
        <dbReference type="ARBA" id="ARBA00022519"/>
    </source>
</evidence>
<dbReference type="NCBIfam" id="TIGR00439">
    <property type="entry name" value="FtsX_Gneg"/>
    <property type="match status" value="1"/>
</dbReference>
<comment type="similarity">
    <text evidence="2">Belongs to the ABC-4 integral membrane protein family. FtsX subfamily.</text>
</comment>
<evidence type="ECO:0000256" key="1">
    <source>
        <dbReference type="ARBA" id="ARBA00004429"/>
    </source>
</evidence>
<proteinExistence type="inferred from homology"/>
<dbReference type="GO" id="GO:0051301">
    <property type="term" value="P:cell division"/>
    <property type="evidence" value="ECO:0007669"/>
    <property type="project" value="UniProtKB-KW"/>
</dbReference>
<dbReference type="InterPro" id="IPR047590">
    <property type="entry name" value="FtsX_proteobact-type"/>
</dbReference>